<dbReference type="Proteomes" id="UP000245212">
    <property type="component" value="Unassembled WGS sequence"/>
</dbReference>
<dbReference type="PRINTS" id="PR01543">
    <property type="entry name" value="ANATRNSFRASE"/>
</dbReference>
<comment type="caution">
    <text evidence="3">The sequence shown here is derived from an EMBL/GenBank/DDBJ whole genome shotgun (WGS) entry which is preliminary data.</text>
</comment>
<dbReference type="PANTHER" id="PTHR11786:SF0">
    <property type="entry name" value="ARYLAMINE N-ACETYLTRANSFERASE 4-RELATED"/>
    <property type="match status" value="1"/>
</dbReference>
<comment type="similarity">
    <text evidence="1 2">Belongs to the arylamine N-acetyltransferase family.</text>
</comment>
<dbReference type="Gene3D" id="3.30.2140.10">
    <property type="entry name" value="Arylamine N-acetyltransferase"/>
    <property type="match status" value="1"/>
</dbReference>
<dbReference type="InterPro" id="IPR038765">
    <property type="entry name" value="Papain-like_cys_pep_sf"/>
</dbReference>
<sequence>MPAYDLCVILPLITDPENRIVSAYFEKIGYTGACAPTLDTLRRIHLLHPLTLPFENLDPLLARPVSIETEAVAAKLLGPVRRGGYCFEHNGLLASVLERSGFRITRLAARVLWGMSDQALSPRSHMLLLVHLDEGDFVVDVGFGGGTLTAPLRLDMTGEQQTPHGLYRIEPHGTDYLLQAWREASWRPVYRFDLMPCLPVDYIATNYYLSNSPASVFCKTLFLAKVTPQGRYGLLGTQLSRRDTEGELIERKTLGSADEACQVLSDVFDVEVPDMASFAVVWQRVLNTVRN</sequence>
<evidence type="ECO:0000313" key="3">
    <source>
        <dbReference type="EMBL" id="PWF24868.1"/>
    </source>
</evidence>
<evidence type="ECO:0000313" key="4">
    <source>
        <dbReference type="Proteomes" id="UP000245212"/>
    </source>
</evidence>
<protein>
    <submittedName>
        <fullName evidence="3">Arylamine N-acetyltransferase</fullName>
    </submittedName>
</protein>
<organism evidence="3 4">
    <name type="scientific">Corticimicrobacter populi</name>
    <dbReference type="NCBI Taxonomy" id="2175229"/>
    <lineage>
        <taxon>Bacteria</taxon>
        <taxon>Pseudomonadati</taxon>
        <taxon>Pseudomonadota</taxon>
        <taxon>Betaproteobacteria</taxon>
        <taxon>Burkholderiales</taxon>
        <taxon>Alcaligenaceae</taxon>
        <taxon>Corticimicrobacter</taxon>
    </lineage>
</organism>
<gene>
    <name evidence="3" type="ORF">DD235_01420</name>
</gene>
<dbReference type="PANTHER" id="PTHR11786">
    <property type="entry name" value="N-HYDROXYARYLAMINE O-ACETYLTRANSFERASE"/>
    <property type="match status" value="1"/>
</dbReference>
<name>A0A2V1K3R5_9BURK</name>
<dbReference type="EMBL" id="QETA01000001">
    <property type="protein sequence ID" value="PWF24868.1"/>
    <property type="molecule type" value="Genomic_DNA"/>
</dbReference>
<reference evidence="4" key="1">
    <citation type="submission" date="2018-05" db="EMBL/GenBank/DDBJ databases">
        <authorList>
            <person name="Li Y."/>
        </authorList>
    </citation>
    <scope>NUCLEOTIDE SEQUENCE [LARGE SCALE GENOMIC DNA]</scope>
    <source>
        <strain evidence="4">3d-2-2</strain>
    </source>
</reference>
<accession>A0A2V1K3R5</accession>
<dbReference type="Pfam" id="PF00797">
    <property type="entry name" value="Acetyltransf_2"/>
    <property type="match status" value="1"/>
</dbReference>
<dbReference type="AlphaFoldDB" id="A0A2V1K3R5"/>
<dbReference type="InterPro" id="IPR001447">
    <property type="entry name" value="Arylamine_N-AcTrfase"/>
</dbReference>
<dbReference type="SUPFAM" id="SSF54001">
    <property type="entry name" value="Cysteine proteinases"/>
    <property type="match status" value="1"/>
</dbReference>
<keyword evidence="4" id="KW-1185">Reference proteome</keyword>
<evidence type="ECO:0000256" key="2">
    <source>
        <dbReference type="RuleBase" id="RU003452"/>
    </source>
</evidence>
<keyword evidence="3" id="KW-0808">Transferase</keyword>
<dbReference type="Gene3D" id="2.40.128.150">
    <property type="entry name" value="Cysteine proteinases"/>
    <property type="match status" value="1"/>
</dbReference>
<proteinExistence type="inferred from homology"/>
<dbReference type="GO" id="GO:0016407">
    <property type="term" value="F:acetyltransferase activity"/>
    <property type="evidence" value="ECO:0007669"/>
    <property type="project" value="InterPro"/>
</dbReference>
<evidence type="ECO:0000256" key="1">
    <source>
        <dbReference type="ARBA" id="ARBA00006547"/>
    </source>
</evidence>